<dbReference type="CDD" id="cd04301">
    <property type="entry name" value="NAT_SF"/>
    <property type="match status" value="1"/>
</dbReference>
<dbReference type="RefSeq" id="WP_284153620.1">
    <property type="nucleotide sequence ID" value="NZ_AP025516.1"/>
</dbReference>
<feature type="domain" description="N-acetyltransferase" evidence="1">
    <location>
        <begin position="1"/>
        <end position="155"/>
    </location>
</feature>
<dbReference type="InterPro" id="IPR000182">
    <property type="entry name" value="GNAT_dom"/>
</dbReference>
<name>A0ABN6M533_9BACT</name>
<reference evidence="2 3" key="1">
    <citation type="submission" date="2022-01" db="EMBL/GenBank/DDBJ databases">
        <title>Desulfofustis limnae sp. nov., a novel mesophilic sulfate-reducing bacterium isolated from marsh soil.</title>
        <authorList>
            <person name="Watanabe M."/>
            <person name="Takahashi A."/>
            <person name="Kojima H."/>
            <person name="Fukui M."/>
        </authorList>
    </citation>
    <scope>NUCLEOTIDE SEQUENCE [LARGE SCALE GENOMIC DNA]</scope>
    <source>
        <strain evidence="2 3">PPLL</strain>
    </source>
</reference>
<evidence type="ECO:0000313" key="2">
    <source>
        <dbReference type="EMBL" id="BDD86537.1"/>
    </source>
</evidence>
<sequence length="178" mass="19901">MHFSAYNESDKREIQALFTRTFSASEGPVEGELIGRLALDVMNETETKNIFGFVATENGHIVGCVFFTRLSFDSPIEAFLLAPVAVDTKYQGRGVGQKLIRFGIERLAELGVKLVFTYGNPIYYAKVGFKHVPEEVAKPPFELSQPEGWLGQPLVGDGIKPLPGRSRCVASFHDRRYW</sequence>
<evidence type="ECO:0000313" key="3">
    <source>
        <dbReference type="Proteomes" id="UP000830055"/>
    </source>
</evidence>
<dbReference type="Gene3D" id="3.40.630.30">
    <property type="match status" value="1"/>
</dbReference>
<organism evidence="2 3">
    <name type="scientific">Desulfofustis limnaeus</name>
    <dbReference type="NCBI Taxonomy" id="2740163"/>
    <lineage>
        <taxon>Bacteria</taxon>
        <taxon>Pseudomonadati</taxon>
        <taxon>Thermodesulfobacteriota</taxon>
        <taxon>Desulfobulbia</taxon>
        <taxon>Desulfobulbales</taxon>
        <taxon>Desulfocapsaceae</taxon>
        <taxon>Desulfofustis</taxon>
    </lineage>
</organism>
<dbReference type="SUPFAM" id="SSF55729">
    <property type="entry name" value="Acyl-CoA N-acyltransferases (Nat)"/>
    <property type="match status" value="1"/>
</dbReference>
<gene>
    <name evidence="2" type="ORF">DPPLL_09020</name>
</gene>
<protein>
    <submittedName>
        <fullName evidence="2">N-acetyltransferase</fullName>
    </submittedName>
</protein>
<accession>A0ABN6M533</accession>
<keyword evidence="3" id="KW-1185">Reference proteome</keyword>
<dbReference type="InterPro" id="IPR016181">
    <property type="entry name" value="Acyl_CoA_acyltransferase"/>
</dbReference>
<evidence type="ECO:0000259" key="1">
    <source>
        <dbReference type="PROSITE" id="PS51186"/>
    </source>
</evidence>
<proteinExistence type="predicted"/>
<dbReference type="Pfam" id="PF13508">
    <property type="entry name" value="Acetyltransf_7"/>
    <property type="match status" value="1"/>
</dbReference>
<dbReference type="EMBL" id="AP025516">
    <property type="protein sequence ID" value="BDD86537.1"/>
    <property type="molecule type" value="Genomic_DNA"/>
</dbReference>
<dbReference type="Proteomes" id="UP000830055">
    <property type="component" value="Chromosome"/>
</dbReference>
<dbReference type="PROSITE" id="PS51186">
    <property type="entry name" value="GNAT"/>
    <property type="match status" value="1"/>
</dbReference>